<dbReference type="AlphaFoldDB" id="A0AAV4N8Z7"/>
<dbReference type="EMBL" id="BPLR01002989">
    <property type="protein sequence ID" value="GIX79962.1"/>
    <property type="molecule type" value="Genomic_DNA"/>
</dbReference>
<proteinExistence type="predicted"/>
<name>A0AAV4N8Z7_CAEEX</name>
<sequence length="135" mass="15343">MILSRSLFLRKGRGRIPGIHGNGTTTPPMGGARDRSLSYIQVFLPPDLVPGVFPTSYAEEYCTLFGNALKMHSPHREYLNTNNSRDLGDEFLSNSHTHTHTKRSSQNTHGRVWKRIAFPVLSSREWEKFRSGFLV</sequence>
<organism evidence="2 3">
    <name type="scientific">Caerostris extrusa</name>
    <name type="common">Bark spider</name>
    <name type="synonym">Caerostris bankana</name>
    <dbReference type="NCBI Taxonomy" id="172846"/>
    <lineage>
        <taxon>Eukaryota</taxon>
        <taxon>Metazoa</taxon>
        <taxon>Ecdysozoa</taxon>
        <taxon>Arthropoda</taxon>
        <taxon>Chelicerata</taxon>
        <taxon>Arachnida</taxon>
        <taxon>Araneae</taxon>
        <taxon>Araneomorphae</taxon>
        <taxon>Entelegynae</taxon>
        <taxon>Araneoidea</taxon>
        <taxon>Araneidae</taxon>
        <taxon>Caerostris</taxon>
    </lineage>
</organism>
<reference evidence="2 3" key="1">
    <citation type="submission" date="2021-06" db="EMBL/GenBank/DDBJ databases">
        <title>Caerostris extrusa draft genome.</title>
        <authorList>
            <person name="Kono N."/>
            <person name="Arakawa K."/>
        </authorList>
    </citation>
    <scope>NUCLEOTIDE SEQUENCE [LARGE SCALE GENOMIC DNA]</scope>
</reference>
<evidence type="ECO:0000313" key="2">
    <source>
        <dbReference type="EMBL" id="GIX79962.1"/>
    </source>
</evidence>
<protein>
    <submittedName>
        <fullName evidence="2">Uncharacterized protein</fullName>
    </submittedName>
</protein>
<dbReference type="Proteomes" id="UP001054945">
    <property type="component" value="Unassembled WGS sequence"/>
</dbReference>
<evidence type="ECO:0000256" key="1">
    <source>
        <dbReference type="SAM" id="MobiDB-lite"/>
    </source>
</evidence>
<gene>
    <name evidence="2" type="ORF">CEXT_78821</name>
</gene>
<comment type="caution">
    <text evidence="2">The sequence shown here is derived from an EMBL/GenBank/DDBJ whole genome shotgun (WGS) entry which is preliminary data.</text>
</comment>
<evidence type="ECO:0000313" key="3">
    <source>
        <dbReference type="Proteomes" id="UP001054945"/>
    </source>
</evidence>
<feature type="region of interest" description="Disordered" evidence="1">
    <location>
        <begin position="89"/>
        <end position="108"/>
    </location>
</feature>
<accession>A0AAV4N8Z7</accession>
<keyword evidence="3" id="KW-1185">Reference proteome</keyword>